<dbReference type="EMBL" id="GBRH01264708">
    <property type="protein sequence ID" value="JAD33187.1"/>
    <property type="molecule type" value="Transcribed_RNA"/>
</dbReference>
<evidence type="ECO:0000313" key="2">
    <source>
        <dbReference type="EMBL" id="JAD33187.1"/>
    </source>
</evidence>
<proteinExistence type="predicted"/>
<reference evidence="2" key="1">
    <citation type="submission" date="2014-09" db="EMBL/GenBank/DDBJ databases">
        <authorList>
            <person name="Magalhaes I.L.F."/>
            <person name="Oliveira U."/>
            <person name="Santos F.R."/>
            <person name="Vidigal T.H.D.A."/>
            <person name="Brescovit A.D."/>
            <person name="Santos A.J."/>
        </authorList>
    </citation>
    <scope>NUCLEOTIDE SEQUENCE</scope>
    <source>
        <tissue evidence="2">Shoot tissue taken approximately 20 cm above the soil surface</tissue>
    </source>
</reference>
<evidence type="ECO:0000256" key="1">
    <source>
        <dbReference type="SAM" id="MobiDB-lite"/>
    </source>
</evidence>
<organism evidence="2">
    <name type="scientific">Arundo donax</name>
    <name type="common">Giant reed</name>
    <name type="synonym">Donax arundinaceus</name>
    <dbReference type="NCBI Taxonomy" id="35708"/>
    <lineage>
        <taxon>Eukaryota</taxon>
        <taxon>Viridiplantae</taxon>
        <taxon>Streptophyta</taxon>
        <taxon>Embryophyta</taxon>
        <taxon>Tracheophyta</taxon>
        <taxon>Spermatophyta</taxon>
        <taxon>Magnoliopsida</taxon>
        <taxon>Liliopsida</taxon>
        <taxon>Poales</taxon>
        <taxon>Poaceae</taxon>
        <taxon>PACMAD clade</taxon>
        <taxon>Arundinoideae</taxon>
        <taxon>Arundineae</taxon>
        <taxon>Arundo</taxon>
    </lineage>
</organism>
<protein>
    <submittedName>
        <fullName evidence="2">Uncharacterized protein</fullName>
    </submittedName>
</protein>
<sequence>MFGLKNDSIRHGLKDGVVRHFSRSGSIHANVACRSTTRDVLVTDDVVSQWQPNSNTGSVLGSDDAPTDPRR</sequence>
<feature type="region of interest" description="Disordered" evidence="1">
    <location>
        <begin position="50"/>
        <end position="71"/>
    </location>
</feature>
<feature type="compositionally biased region" description="Polar residues" evidence="1">
    <location>
        <begin position="50"/>
        <end position="59"/>
    </location>
</feature>
<accession>A0A0A8ZE94</accession>
<dbReference type="AlphaFoldDB" id="A0A0A8ZE94"/>
<name>A0A0A8ZE94_ARUDO</name>
<reference evidence="2" key="2">
    <citation type="journal article" date="2015" name="Data Brief">
        <title>Shoot transcriptome of the giant reed, Arundo donax.</title>
        <authorList>
            <person name="Barrero R.A."/>
            <person name="Guerrero F.D."/>
            <person name="Moolhuijzen P."/>
            <person name="Goolsby J.A."/>
            <person name="Tidwell J."/>
            <person name="Bellgard S.E."/>
            <person name="Bellgard M.I."/>
        </authorList>
    </citation>
    <scope>NUCLEOTIDE SEQUENCE</scope>
    <source>
        <tissue evidence="2">Shoot tissue taken approximately 20 cm above the soil surface</tissue>
    </source>
</reference>